<comment type="caution">
    <text evidence="1">The sequence shown here is derived from an EMBL/GenBank/DDBJ whole genome shotgun (WGS) entry which is preliminary data.</text>
</comment>
<dbReference type="EMBL" id="BMXG01000010">
    <property type="protein sequence ID" value="GHC02178.1"/>
    <property type="molecule type" value="Genomic_DNA"/>
</dbReference>
<accession>A0A8J3GDK2</accession>
<name>A0A8J3GDK2_9BACT</name>
<dbReference type="Proteomes" id="UP000642829">
    <property type="component" value="Unassembled WGS sequence"/>
</dbReference>
<proteinExistence type="predicted"/>
<dbReference type="AlphaFoldDB" id="A0A8J3GDK2"/>
<reference evidence="1" key="1">
    <citation type="journal article" date="2014" name="Int. J. Syst. Evol. Microbiol.">
        <title>Complete genome sequence of Corynebacterium casei LMG S-19264T (=DSM 44701T), isolated from a smear-ripened cheese.</title>
        <authorList>
            <consortium name="US DOE Joint Genome Institute (JGI-PGF)"/>
            <person name="Walter F."/>
            <person name="Albersmeier A."/>
            <person name="Kalinowski J."/>
            <person name="Ruckert C."/>
        </authorList>
    </citation>
    <scope>NUCLEOTIDE SEQUENCE</scope>
    <source>
        <strain evidence="1">KCTC 12870</strain>
    </source>
</reference>
<sequence>MSKKISQLAAATTIPENAQILIYDPDEANDADKLKRYTGKLCTNDAYTVAGVPTAADYTGVMIYVSNGAAGSPVMAFSNGTNWLRCDTRAAIAAS</sequence>
<evidence type="ECO:0000313" key="2">
    <source>
        <dbReference type="Proteomes" id="UP000642829"/>
    </source>
</evidence>
<gene>
    <name evidence="1" type="ORF">GCM10007047_18380</name>
</gene>
<protein>
    <submittedName>
        <fullName evidence="1">Uncharacterized protein</fullName>
    </submittedName>
</protein>
<keyword evidence="2" id="KW-1185">Reference proteome</keyword>
<reference evidence="1" key="2">
    <citation type="submission" date="2020-09" db="EMBL/GenBank/DDBJ databases">
        <authorList>
            <person name="Sun Q."/>
            <person name="Kim S."/>
        </authorList>
    </citation>
    <scope>NUCLEOTIDE SEQUENCE</scope>
    <source>
        <strain evidence="1">KCTC 12870</strain>
    </source>
</reference>
<dbReference type="RefSeq" id="WP_189514348.1">
    <property type="nucleotide sequence ID" value="NZ_BMXG01000010.1"/>
</dbReference>
<organism evidence="1 2">
    <name type="scientific">Cerasicoccus arenae</name>
    <dbReference type="NCBI Taxonomy" id="424488"/>
    <lineage>
        <taxon>Bacteria</taxon>
        <taxon>Pseudomonadati</taxon>
        <taxon>Verrucomicrobiota</taxon>
        <taxon>Opitutia</taxon>
        <taxon>Puniceicoccales</taxon>
        <taxon>Cerasicoccaceae</taxon>
        <taxon>Cerasicoccus</taxon>
    </lineage>
</organism>
<evidence type="ECO:0000313" key="1">
    <source>
        <dbReference type="EMBL" id="GHC02178.1"/>
    </source>
</evidence>